<name>A0A3S0YFV9_CHLFR</name>
<evidence type="ECO:0000259" key="1">
    <source>
        <dbReference type="PROSITE" id="PS50846"/>
    </source>
</evidence>
<dbReference type="STRING" id="211165.GCA_000317285_00021"/>
<dbReference type="SUPFAM" id="SSF55008">
    <property type="entry name" value="HMA, heavy metal-associated domain"/>
    <property type="match status" value="1"/>
</dbReference>
<reference evidence="2 3" key="1">
    <citation type="journal article" date="2019" name="Genome Biol. Evol.">
        <title>Day and night: Metabolic profiles and evolutionary relationships of six axenic non-marine cyanobacteria.</title>
        <authorList>
            <person name="Will S.E."/>
            <person name="Henke P."/>
            <person name="Boedeker C."/>
            <person name="Huang S."/>
            <person name="Brinkmann H."/>
            <person name="Rohde M."/>
            <person name="Jarek M."/>
            <person name="Friedl T."/>
            <person name="Seufert S."/>
            <person name="Schumacher M."/>
            <person name="Overmann J."/>
            <person name="Neumann-Schaal M."/>
            <person name="Petersen J."/>
        </authorList>
    </citation>
    <scope>NUCLEOTIDE SEQUENCE [LARGE SCALE GENOMIC DNA]</scope>
    <source>
        <strain evidence="2 3">PCC 6912</strain>
    </source>
</reference>
<dbReference type="Gene3D" id="3.30.70.100">
    <property type="match status" value="1"/>
</dbReference>
<accession>A0A3S0YFV9</accession>
<evidence type="ECO:0000313" key="2">
    <source>
        <dbReference type="EMBL" id="RUR83752.1"/>
    </source>
</evidence>
<keyword evidence="3" id="KW-1185">Reference proteome</keyword>
<sequence>MPLQLKVPKIACASCVDTVTKAVKSVDATAKVEVDTKTKMVRVETQQPAAEIKQAIAAVGYPAA</sequence>
<feature type="domain" description="HMA" evidence="1">
    <location>
        <begin position="1"/>
        <end position="64"/>
    </location>
</feature>
<proteinExistence type="predicted"/>
<dbReference type="RefSeq" id="WP_016877613.1">
    <property type="nucleotide sequence ID" value="NZ_AJLN01000014.1"/>
</dbReference>
<dbReference type="EMBL" id="RSCJ01000006">
    <property type="protein sequence ID" value="RUR83752.1"/>
    <property type="molecule type" value="Genomic_DNA"/>
</dbReference>
<dbReference type="InterPro" id="IPR036163">
    <property type="entry name" value="HMA_dom_sf"/>
</dbReference>
<dbReference type="AlphaFoldDB" id="A0A3S0YFV9"/>
<gene>
    <name evidence="2" type="ORF">PCC6912_19950</name>
</gene>
<dbReference type="Proteomes" id="UP000268857">
    <property type="component" value="Unassembled WGS sequence"/>
</dbReference>
<dbReference type="OrthoDB" id="516025at2"/>
<dbReference type="InterPro" id="IPR006121">
    <property type="entry name" value="HMA_dom"/>
</dbReference>
<comment type="caution">
    <text evidence="2">The sequence shown here is derived from an EMBL/GenBank/DDBJ whole genome shotgun (WGS) entry which is preliminary data.</text>
</comment>
<protein>
    <recommendedName>
        <fullName evidence="1">HMA domain-containing protein</fullName>
    </recommendedName>
</protein>
<dbReference type="Pfam" id="PF00403">
    <property type="entry name" value="HMA"/>
    <property type="match status" value="1"/>
</dbReference>
<dbReference type="CDD" id="cd00371">
    <property type="entry name" value="HMA"/>
    <property type="match status" value="1"/>
</dbReference>
<dbReference type="PROSITE" id="PS50846">
    <property type="entry name" value="HMA_2"/>
    <property type="match status" value="1"/>
</dbReference>
<organism evidence="2 3">
    <name type="scientific">Chlorogloeopsis fritschii PCC 6912</name>
    <dbReference type="NCBI Taxonomy" id="211165"/>
    <lineage>
        <taxon>Bacteria</taxon>
        <taxon>Bacillati</taxon>
        <taxon>Cyanobacteriota</taxon>
        <taxon>Cyanophyceae</taxon>
        <taxon>Nostocales</taxon>
        <taxon>Chlorogloeopsidaceae</taxon>
        <taxon>Chlorogloeopsis</taxon>
    </lineage>
</organism>
<dbReference type="GO" id="GO:0046872">
    <property type="term" value="F:metal ion binding"/>
    <property type="evidence" value="ECO:0007669"/>
    <property type="project" value="InterPro"/>
</dbReference>
<evidence type="ECO:0000313" key="3">
    <source>
        <dbReference type="Proteomes" id="UP000268857"/>
    </source>
</evidence>